<sequence>MAKKKYYVVRKGREEGIFTKPWSEVQKLVSGYPNAEYKSFTDREEAQNYFENGAAKSAKAFTKNESIAEINKKADEAINAMDDSSVIVFTDGSFNKRTEISGWGNVIFFKEDGEIKKIHKNGPITDAELTKDRNVIGELEAAKHAVDWAIDNGYKKVTIYHDYLGVSAWPTETWQANQKITKDYKEYIQARKQQIEINFVKIPAHKGVKYNEEVDQVAKDSVGI</sequence>
<keyword evidence="10" id="KW-0378">Hydrolase</keyword>
<evidence type="ECO:0000256" key="8">
    <source>
        <dbReference type="ARBA" id="ARBA00022723"/>
    </source>
</evidence>
<evidence type="ECO:0000256" key="11">
    <source>
        <dbReference type="ARBA" id="ARBA00022842"/>
    </source>
</evidence>
<dbReference type="AlphaFoldDB" id="A0A0R1YGE0"/>
<dbReference type="InterPro" id="IPR011320">
    <property type="entry name" value="RNase_H1_N"/>
</dbReference>
<keyword evidence="9" id="KW-0255">Endonuclease</keyword>
<dbReference type="GO" id="GO:0003676">
    <property type="term" value="F:nucleic acid binding"/>
    <property type="evidence" value="ECO:0007669"/>
    <property type="project" value="InterPro"/>
</dbReference>
<dbReference type="InterPro" id="IPR050092">
    <property type="entry name" value="RNase_H"/>
</dbReference>
<dbReference type="SUPFAM" id="SSF55658">
    <property type="entry name" value="L9 N-domain-like"/>
    <property type="match status" value="1"/>
</dbReference>
<dbReference type="PROSITE" id="PS50879">
    <property type="entry name" value="RNASE_H_1"/>
    <property type="match status" value="1"/>
</dbReference>
<evidence type="ECO:0000256" key="9">
    <source>
        <dbReference type="ARBA" id="ARBA00022759"/>
    </source>
</evidence>
<dbReference type="SUPFAM" id="SSF53098">
    <property type="entry name" value="Ribonuclease H-like"/>
    <property type="match status" value="1"/>
</dbReference>
<dbReference type="FunFam" id="3.40.970.10:FF:000002">
    <property type="entry name" value="Ribonuclease H"/>
    <property type="match status" value="1"/>
</dbReference>
<accession>A0A0R1YGE0</accession>
<comment type="catalytic activity">
    <reaction evidence="1">
        <text>Endonucleolytic cleavage to 5'-phosphomonoester.</text>
        <dbReference type="EC" id="3.1.26.4"/>
    </reaction>
</comment>
<evidence type="ECO:0000256" key="1">
    <source>
        <dbReference type="ARBA" id="ARBA00000077"/>
    </source>
</evidence>
<gene>
    <name evidence="13" type="ORF">FC39_GL001403</name>
</gene>
<organism evidence="13 14">
    <name type="scientific">Lactobacillus hamsteri DSM 5661 = JCM 6256</name>
    <dbReference type="NCBI Taxonomy" id="1423754"/>
    <lineage>
        <taxon>Bacteria</taxon>
        <taxon>Bacillati</taxon>
        <taxon>Bacillota</taxon>
        <taxon>Bacilli</taxon>
        <taxon>Lactobacillales</taxon>
        <taxon>Lactobacillaceae</taxon>
        <taxon>Lactobacillus</taxon>
    </lineage>
</organism>
<evidence type="ECO:0000256" key="3">
    <source>
        <dbReference type="ARBA" id="ARBA00004065"/>
    </source>
</evidence>
<comment type="cofactor">
    <cofactor evidence="2">
        <name>Mg(2+)</name>
        <dbReference type="ChEBI" id="CHEBI:18420"/>
    </cofactor>
</comment>
<dbReference type="GO" id="GO:0046872">
    <property type="term" value="F:metal ion binding"/>
    <property type="evidence" value="ECO:0007669"/>
    <property type="project" value="UniProtKB-KW"/>
</dbReference>
<dbReference type="Proteomes" id="UP000051223">
    <property type="component" value="Unassembled WGS sequence"/>
</dbReference>
<evidence type="ECO:0000256" key="10">
    <source>
        <dbReference type="ARBA" id="ARBA00022801"/>
    </source>
</evidence>
<reference evidence="13 14" key="1">
    <citation type="journal article" date="2015" name="Genome Announc.">
        <title>Expanding the biotechnology potential of lactobacilli through comparative genomics of 213 strains and associated genera.</title>
        <authorList>
            <person name="Sun Z."/>
            <person name="Harris H.M."/>
            <person name="McCann A."/>
            <person name="Guo C."/>
            <person name="Argimon S."/>
            <person name="Zhang W."/>
            <person name="Yang X."/>
            <person name="Jeffery I.B."/>
            <person name="Cooney J.C."/>
            <person name="Kagawa T.F."/>
            <person name="Liu W."/>
            <person name="Song Y."/>
            <person name="Salvetti E."/>
            <person name="Wrobel A."/>
            <person name="Rasinkangas P."/>
            <person name="Parkhill J."/>
            <person name="Rea M.C."/>
            <person name="O'Sullivan O."/>
            <person name="Ritari J."/>
            <person name="Douillard F.P."/>
            <person name="Paul Ross R."/>
            <person name="Yang R."/>
            <person name="Briner A.E."/>
            <person name="Felis G.E."/>
            <person name="de Vos W.M."/>
            <person name="Barrangou R."/>
            <person name="Klaenhammer T.R."/>
            <person name="Caufield P.W."/>
            <person name="Cui Y."/>
            <person name="Zhang H."/>
            <person name="O'Toole P.W."/>
        </authorList>
    </citation>
    <scope>NUCLEOTIDE SEQUENCE [LARGE SCALE GENOMIC DNA]</scope>
    <source>
        <strain evidence="13 14">DSM 5661</strain>
    </source>
</reference>
<dbReference type="Pfam" id="PF00075">
    <property type="entry name" value="RNase_H"/>
    <property type="match status" value="1"/>
</dbReference>
<name>A0A0R1YGE0_9LACO</name>
<dbReference type="PATRIC" id="fig|1423754.3.peg.1442"/>
<evidence type="ECO:0000256" key="7">
    <source>
        <dbReference type="ARBA" id="ARBA00022722"/>
    </source>
</evidence>
<dbReference type="EMBL" id="AZGI01000051">
    <property type="protein sequence ID" value="KRM38163.1"/>
    <property type="molecule type" value="Genomic_DNA"/>
</dbReference>
<protein>
    <recommendedName>
        <fullName evidence="6">Ribonuclease H</fullName>
        <ecNumber evidence="5">3.1.26.4</ecNumber>
    </recommendedName>
</protein>
<dbReference type="Pfam" id="PF01693">
    <property type="entry name" value="Cauli_VI"/>
    <property type="match status" value="1"/>
</dbReference>
<comment type="similarity">
    <text evidence="4">Belongs to the RNase H family.</text>
</comment>
<dbReference type="RefSeq" id="WP_025080858.1">
    <property type="nucleotide sequence ID" value="NZ_AZGI01000051.1"/>
</dbReference>
<dbReference type="InterPro" id="IPR012337">
    <property type="entry name" value="RNaseH-like_sf"/>
</dbReference>
<evidence type="ECO:0000256" key="6">
    <source>
        <dbReference type="ARBA" id="ARBA00017721"/>
    </source>
</evidence>
<dbReference type="STRING" id="1423754.FC39_GL001403"/>
<dbReference type="GO" id="GO:0043137">
    <property type="term" value="P:DNA replication, removal of RNA primer"/>
    <property type="evidence" value="ECO:0007669"/>
    <property type="project" value="TreeGrafter"/>
</dbReference>
<evidence type="ECO:0000256" key="4">
    <source>
        <dbReference type="ARBA" id="ARBA00005300"/>
    </source>
</evidence>
<keyword evidence="8" id="KW-0479">Metal-binding</keyword>
<dbReference type="EC" id="3.1.26.4" evidence="5"/>
<dbReference type="InterPro" id="IPR009027">
    <property type="entry name" value="Ribosomal_bL9/RNase_H1_N"/>
</dbReference>
<dbReference type="GO" id="GO:0004523">
    <property type="term" value="F:RNA-DNA hybrid ribonuclease activity"/>
    <property type="evidence" value="ECO:0007669"/>
    <property type="project" value="UniProtKB-EC"/>
</dbReference>
<dbReference type="InterPro" id="IPR002156">
    <property type="entry name" value="RNaseH_domain"/>
</dbReference>
<dbReference type="InterPro" id="IPR037056">
    <property type="entry name" value="RNase_H1_N_sf"/>
</dbReference>
<dbReference type="CDD" id="cd09277">
    <property type="entry name" value="RNase_HI_bacteria_like"/>
    <property type="match status" value="1"/>
</dbReference>
<evidence type="ECO:0000256" key="5">
    <source>
        <dbReference type="ARBA" id="ARBA00012180"/>
    </source>
</evidence>
<dbReference type="Gene3D" id="3.40.970.10">
    <property type="entry name" value="Ribonuclease H1, N-terminal domain"/>
    <property type="match status" value="1"/>
</dbReference>
<feature type="domain" description="RNase H type-1" evidence="12">
    <location>
        <begin position="82"/>
        <end position="223"/>
    </location>
</feature>
<dbReference type="PANTHER" id="PTHR10642:SF26">
    <property type="entry name" value="RIBONUCLEASE H1"/>
    <property type="match status" value="1"/>
</dbReference>
<keyword evidence="11" id="KW-0460">Magnesium</keyword>
<dbReference type="Gene3D" id="3.30.420.10">
    <property type="entry name" value="Ribonuclease H-like superfamily/Ribonuclease H"/>
    <property type="match status" value="1"/>
</dbReference>
<dbReference type="OrthoDB" id="9811552at2"/>
<keyword evidence="7" id="KW-0540">Nuclease</keyword>
<dbReference type="PANTHER" id="PTHR10642">
    <property type="entry name" value="RIBONUCLEASE H1"/>
    <property type="match status" value="1"/>
</dbReference>
<evidence type="ECO:0000256" key="2">
    <source>
        <dbReference type="ARBA" id="ARBA00001946"/>
    </source>
</evidence>
<evidence type="ECO:0000313" key="13">
    <source>
        <dbReference type="EMBL" id="KRM38163.1"/>
    </source>
</evidence>
<dbReference type="eggNOG" id="COG3341">
    <property type="taxonomic scope" value="Bacteria"/>
</dbReference>
<comment type="caution">
    <text evidence="13">The sequence shown here is derived from an EMBL/GenBank/DDBJ whole genome shotgun (WGS) entry which is preliminary data.</text>
</comment>
<comment type="function">
    <text evidence="3">Endonuclease that specifically degrades the RNA of RNA-DNA hybrids.</text>
</comment>
<proteinExistence type="inferred from homology"/>
<evidence type="ECO:0000313" key="14">
    <source>
        <dbReference type="Proteomes" id="UP000051223"/>
    </source>
</evidence>
<evidence type="ECO:0000259" key="12">
    <source>
        <dbReference type="PROSITE" id="PS50879"/>
    </source>
</evidence>
<keyword evidence="14" id="KW-1185">Reference proteome</keyword>
<dbReference type="InterPro" id="IPR036397">
    <property type="entry name" value="RNaseH_sf"/>
</dbReference>